<dbReference type="PRINTS" id="PR00394">
    <property type="entry name" value="RHSPROTEIN"/>
</dbReference>
<dbReference type="Gene3D" id="2.180.10.10">
    <property type="entry name" value="RHS repeat-associated core"/>
    <property type="match status" value="1"/>
</dbReference>
<dbReference type="Pfam" id="PF25023">
    <property type="entry name" value="TEN_YD-shell"/>
    <property type="match status" value="1"/>
</dbReference>
<accession>A0A336N7W1</accession>
<dbReference type="EMBL" id="UFSP01000004">
    <property type="protein sequence ID" value="SSZ30455.1"/>
    <property type="molecule type" value="Genomic_DNA"/>
</dbReference>
<evidence type="ECO:0000256" key="1">
    <source>
        <dbReference type="ARBA" id="ARBA00022737"/>
    </source>
</evidence>
<sequence>MLPSGDSIRYFYYGTGHLSGIKLNKQLISEMERDDLHREISRSQGRLNGRYYYDDMGRLVQQQAGLANQQNAVQIDRTYGYDELGHLSQTRTYFPHKPFDAPQQTQYQYDNLGRIAKADSQGHSQHFYFDPASNLINDPTEKVIDNRVVNYCGIRFTYDSLGNLVECQAANGDYQRYTYDLKNRLVQADIRDRYKAESWVYDYDPLGRRIAKSKLNKQGEQRLHTQFIWDGSHLVQEIRTGNHQQNAEKTDRTFTYIYSEPGSYEPLAQCYKDGDNAEHTINYFHCDQIGIPREMTDSDGKLIWKGRYDAWGSLIRDSYRETASGSHQPFRLQNQYFDEETGLHYNFFRYYEPVLGRFITQDPIGLAGGVNLYRFEGAVQNQTDPLGLFAPALLLAPELIVLGKAALITLGVIAVGAAVEETVKSRARASTQAKTESTSKCKKCPPCITTSGRIVPPKTIGYRPLDVIPDDKMEHGVYGSHHNIFESNQAPYPNCKCFWSKQKYVLKPYQLTPAMVPVEPFVN</sequence>
<name>A0A336N7W1_AGGAP</name>
<dbReference type="Proteomes" id="UP000253728">
    <property type="component" value="Unassembled WGS sequence"/>
</dbReference>
<dbReference type="InterPro" id="IPR050708">
    <property type="entry name" value="T6SS_VgrG/RHS"/>
</dbReference>
<dbReference type="PANTHER" id="PTHR32305:SF15">
    <property type="entry name" value="PROTEIN RHSA-RELATED"/>
    <property type="match status" value="1"/>
</dbReference>
<evidence type="ECO:0000313" key="3">
    <source>
        <dbReference type="EMBL" id="SSZ30455.1"/>
    </source>
</evidence>
<dbReference type="InterPro" id="IPR056823">
    <property type="entry name" value="TEN-like_YD-shell"/>
</dbReference>
<feature type="domain" description="Teneurin-like YD-shell" evidence="2">
    <location>
        <begin position="37"/>
        <end position="362"/>
    </location>
</feature>
<keyword evidence="1" id="KW-0677">Repeat</keyword>
<protein>
    <submittedName>
        <fullName evidence="3">Cell wall-associated polypeptide CWBP200</fullName>
    </submittedName>
</protein>
<dbReference type="InterPro" id="IPR022385">
    <property type="entry name" value="Rhs_assc_core"/>
</dbReference>
<proteinExistence type="predicted"/>
<evidence type="ECO:0000313" key="4">
    <source>
        <dbReference type="Proteomes" id="UP000253728"/>
    </source>
</evidence>
<gene>
    <name evidence="3" type="primary">wapA_2</name>
    <name evidence="3" type="ORF">NCTC5908_02285</name>
</gene>
<reference evidence="3 4" key="1">
    <citation type="submission" date="2018-06" db="EMBL/GenBank/DDBJ databases">
        <authorList>
            <consortium name="Pathogen Informatics"/>
            <person name="Doyle S."/>
        </authorList>
    </citation>
    <scope>NUCLEOTIDE SEQUENCE [LARGE SCALE GENOMIC DNA]</scope>
    <source>
        <strain evidence="3 4">NCTC5908</strain>
    </source>
</reference>
<dbReference type="PANTHER" id="PTHR32305">
    <property type="match status" value="1"/>
</dbReference>
<evidence type="ECO:0000259" key="2">
    <source>
        <dbReference type="Pfam" id="PF25023"/>
    </source>
</evidence>
<dbReference type="AlphaFoldDB" id="A0A336N7W1"/>
<organism evidence="3 4">
    <name type="scientific">Aggregatibacter aphrophilus</name>
    <name type="common">Haemophilus aphrophilus</name>
    <dbReference type="NCBI Taxonomy" id="732"/>
    <lineage>
        <taxon>Bacteria</taxon>
        <taxon>Pseudomonadati</taxon>
        <taxon>Pseudomonadota</taxon>
        <taxon>Gammaproteobacteria</taxon>
        <taxon>Pasteurellales</taxon>
        <taxon>Pasteurellaceae</taxon>
        <taxon>Aggregatibacter</taxon>
    </lineage>
</organism>
<dbReference type="NCBIfam" id="TIGR03696">
    <property type="entry name" value="Rhs_assc_core"/>
    <property type="match status" value="1"/>
</dbReference>